<dbReference type="Proteomes" id="UP000647836">
    <property type="component" value="Unassembled WGS sequence"/>
</dbReference>
<dbReference type="InterPro" id="IPR047951">
    <property type="entry name" value="Transpos_ISL3"/>
</dbReference>
<evidence type="ECO:0000256" key="1">
    <source>
        <dbReference type="SAM" id="Coils"/>
    </source>
</evidence>
<evidence type="ECO:0000259" key="3">
    <source>
        <dbReference type="Pfam" id="PF14690"/>
    </source>
</evidence>
<organism evidence="4 5">
    <name type="scientific">Nostoc cf. edaphicum LEGE 07299</name>
    <dbReference type="NCBI Taxonomy" id="2777974"/>
    <lineage>
        <taxon>Bacteria</taxon>
        <taxon>Bacillati</taxon>
        <taxon>Cyanobacteriota</taxon>
        <taxon>Cyanophyceae</taxon>
        <taxon>Nostocales</taxon>
        <taxon>Nostocaceae</taxon>
        <taxon>Nostoc</taxon>
    </lineage>
</organism>
<dbReference type="Pfam" id="PF01610">
    <property type="entry name" value="DDE_Tnp_ISL3"/>
    <property type="match status" value="1"/>
</dbReference>
<dbReference type="InterPro" id="IPR029261">
    <property type="entry name" value="Transposase_Znf"/>
</dbReference>
<gene>
    <name evidence="4" type="ORF">IQ229_04750</name>
</gene>
<dbReference type="PANTHER" id="PTHR33498:SF1">
    <property type="entry name" value="TRANSPOSASE FOR INSERTION SEQUENCE ELEMENT IS1557"/>
    <property type="match status" value="1"/>
</dbReference>
<protein>
    <submittedName>
        <fullName evidence="4">ISL3 family transposase</fullName>
    </submittedName>
</protein>
<evidence type="ECO:0000313" key="5">
    <source>
        <dbReference type="Proteomes" id="UP000647836"/>
    </source>
</evidence>
<name>A0ABR9TV34_9NOSO</name>
<dbReference type="Pfam" id="PF14690">
    <property type="entry name" value="Zn_ribbon_ISL3"/>
    <property type="match status" value="1"/>
</dbReference>
<proteinExistence type="predicted"/>
<keyword evidence="5" id="KW-1185">Reference proteome</keyword>
<accession>A0ABR9TV34</accession>
<dbReference type="InterPro" id="IPR002560">
    <property type="entry name" value="Transposase_DDE"/>
</dbReference>
<feature type="domain" description="Transposase IS204/IS1001/IS1096/IS1165 zinc-finger" evidence="3">
    <location>
        <begin position="38"/>
        <end position="81"/>
    </location>
</feature>
<dbReference type="PANTHER" id="PTHR33498">
    <property type="entry name" value="TRANSPOSASE FOR INSERTION SEQUENCE ELEMENT IS1557"/>
    <property type="match status" value="1"/>
</dbReference>
<evidence type="ECO:0000259" key="2">
    <source>
        <dbReference type="Pfam" id="PF01610"/>
    </source>
</evidence>
<dbReference type="NCBIfam" id="NF033550">
    <property type="entry name" value="transpos_ISL3"/>
    <property type="match status" value="1"/>
</dbReference>
<reference evidence="4 5" key="1">
    <citation type="submission" date="2020-10" db="EMBL/GenBank/DDBJ databases">
        <authorList>
            <person name="Castelo-Branco R."/>
            <person name="Eusebio N."/>
            <person name="Adriana R."/>
            <person name="Vieira A."/>
            <person name="Brugerolle De Fraissinette N."/>
            <person name="Rezende De Castro R."/>
            <person name="Schneider M.P."/>
            <person name="Vasconcelos V."/>
            <person name="Leao P.N."/>
        </authorList>
    </citation>
    <scope>NUCLEOTIDE SEQUENCE [LARGE SCALE GENOMIC DNA]</scope>
    <source>
        <strain evidence="4 5">LEGE 07299</strain>
    </source>
</reference>
<comment type="caution">
    <text evidence="4">The sequence shown here is derived from an EMBL/GenBank/DDBJ whole genome shotgun (WGS) entry which is preliminary data.</text>
</comment>
<evidence type="ECO:0000313" key="4">
    <source>
        <dbReference type="EMBL" id="MBE9104273.1"/>
    </source>
</evidence>
<sequence length="408" mass="47297">MKILTELLDLKDVKVISQRLHAGIGIVLQTESIKSYSICPYCGIKSQKLHQNHRHIVKDLPFGDKSVFLEINRRQFKCEKCRKPFSEHLDFVRNKRTYTKRLAQKTIQEVLNSDIHSVASIGLVTTDEIERMLKDASEDNGDLKPEGLKRLGIDEIALVKGKGNYCAVLIDLDTSKLLAILSERTQEIIKKTLIGWGTEVLDQIEEVSIDLWKGYKNLVAELMPKAQVVADRFHVMVQINKELDTQRKQEKRNVEQLIKKAKTSSKKAEYEKTLAGINKSKYVLLKNESDLNEEQKTKLIQVKEVSSLLKVMHELKEKIRTIFNKTNNWYTAVFKLGIWLSKAKQYFPNSNNTFIRWFDEIIAYFDNRTTSGAVEGINNKLKLIKRSAYGFRNFENFRVRCLLSWHFN</sequence>
<dbReference type="EMBL" id="JADEXF010000100">
    <property type="protein sequence ID" value="MBE9104273.1"/>
    <property type="molecule type" value="Genomic_DNA"/>
</dbReference>
<feature type="domain" description="Transposase IS204/IS1001/IS1096/IS1165 DDE" evidence="2">
    <location>
        <begin position="151"/>
        <end position="400"/>
    </location>
</feature>
<keyword evidence="1" id="KW-0175">Coiled coil</keyword>
<feature type="coiled-coil region" evidence="1">
    <location>
        <begin position="240"/>
        <end position="267"/>
    </location>
</feature>